<feature type="domain" description="HTH tetR-type" evidence="6">
    <location>
        <begin position="31"/>
        <end position="91"/>
    </location>
</feature>
<dbReference type="EMBL" id="WBMT01000005">
    <property type="protein sequence ID" value="KAB2349441.1"/>
    <property type="molecule type" value="Genomic_DNA"/>
</dbReference>
<evidence type="ECO:0000256" key="1">
    <source>
        <dbReference type="ARBA" id="ARBA00023015"/>
    </source>
</evidence>
<feature type="region of interest" description="Disordered" evidence="5">
    <location>
        <begin position="1"/>
        <end position="31"/>
    </location>
</feature>
<feature type="DNA-binding region" description="H-T-H motif" evidence="4">
    <location>
        <begin position="54"/>
        <end position="73"/>
    </location>
</feature>
<dbReference type="InterPro" id="IPR050109">
    <property type="entry name" value="HTH-type_TetR-like_transc_reg"/>
</dbReference>
<dbReference type="GO" id="GO:0003700">
    <property type="term" value="F:DNA-binding transcription factor activity"/>
    <property type="evidence" value="ECO:0007669"/>
    <property type="project" value="TreeGrafter"/>
</dbReference>
<dbReference type="GO" id="GO:0045892">
    <property type="term" value="P:negative regulation of DNA-templated transcription"/>
    <property type="evidence" value="ECO:0007669"/>
    <property type="project" value="InterPro"/>
</dbReference>
<organism evidence="7 8">
    <name type="scientific">Actinomadura rudentiformis</name>
    <dbReference type="NCBI Taxonomy" id="359158"/>
    <lineage>
        <taxon>Bacteria</taxon>
        <taxon>Bacillati</taxon>
        <taxon>Actinomycetota</taxon>
        <taxon>Actinomycetes</taxon>
        <taxon>Streptosporangiales</taxon>
        <taxon>Thermomonosporaceae</taxon>
        <taxon>Actinomadura</taxon>
    </lineage>
</organism>
<name>A0A6H9Z3Q2_9ACTN</name>
<evidence type="ECO:0000313" key="7">
    <source>
        <dbReference type="EMBL" id="KAB2349441.1"/>
    </source>
</evidence>
<comment type="caution">
    <text evidence="7">The sequence shown here is derived from an EMBL/GenBank/DDBJ whole genome shotgun (WGS) entry which is preliminary data.</text>
</comment>
<dbReference type="InterPro" id="IPR009057">
    <property type="entry name" value="Homeodomain-like_sf"/>
</dbReference>
<proteinExistence type="predicted"/>
<reference evidence="7 8" key="1">
    <citation type="submission" date="2019-09" db="EMBL/GenBank/DDBJ databases">
        <title>Actinomadura physcomitrii sp. nov., a novel actinomycete isolated from moss [Physcomitrium sphaericum (Ludw) Fuernr].</title>
        <authorList>
            <person name="Zhuang X."/>
            <person name="Liu C."/>
        </authorList>
    </citation>
    <scope>NUCLEOTIDE SEQUENCE [LARGE SCALE GENOMIC DNA]</scope>
    <source>
        <strain evidence="7 8">HMC1</strain>
    </source>
</reference>
<dbReference type="SUPFAM" id="SSF46689">
    <property type="entry name" value="Homeodomain-like"/>
    <property type="match status" value="1"/>
</dbReference>
<dbReference type="GO" id="GO:0000976">
    <property type="term" value="F:transcription cis-regulatory region binding"/>
    <property type="evidence" value="ECO:0007669"/>
    <property type="project" value="TreeGrafter"/>
</dbReference>
<evidence type="ECO:0000256" key="3">
    <source>
        <dbReference type="ARBA" id="ARBA00023163"/>
    </source>
</evidence>
<evidence type="ECO:0000259" key="6">
    <source>
        <dbReference type="PROSITE" id="PS50977"/>
    </source>
</evidence>
<protein>
    <submittedName>
        <fullName evidence="7">TetR/AcrR family transcriptional regulator</fullName>
    </submittedName>
</protein>
<dbReference type="OrthoDB" id="329481at2"/>
<dbReference type="Proteomes" id="UP000468735">
    <property type="component" value="Unassembled WGS sequence"/>
</dbReference>
<evidence type="ECO:0000256" key="2">
    <source>
        <dbReference type="ARBA" id="ARBA00023125"/>
    </source>
</evidence>
<evidence type="ECO:0000313" key="8">
    <source>
        <dbReference type="Proteomes" id="UP000468735"/>
    </source>
</evidence>
<keyword evidence="1" id="KW-0805">Transcription regulation</keyword>
<dbReference type="Pfam" id="PF02909">
    <property type="entry name" value="TetR_C_1"/>
    <property type="match status" value="1"/>
</dbReference>
<accession>A0A6H9Z3Q2</accession>
<keyword evidence="2 4" id="KW-0238">DNA-binding</keyword>
<evidence type="ECO:0000256" key="4">
    <source>
        <dbReference type="PROSITE-ProRule" id="PRU00335"/>
    </source>
</evidence>
<evidence type="ECO:0000256" key="5">
    <source>
        <dbReference type="SAM" id="MobiDB-lite"/>
    </source>
</evidence>
<gene>
    <name evidence="7" type="ORF">F8566_11650</name>
</gene>
<dbReference type="Pfam" id="PF00440">
    <property type="entry name" value="TetR_N"/>
    <property type="match status" value="1"/>
</dbReference>
<dbReference type="InterPro" id="IPR001647">
    <property type="entry name" value="HTH_TetR"/>
</dbReference>
<dbReference type="InterPro" id="IPR004111">
    <property type="entry name" value="Repressor_TetR_C"/>
</dbReference>
<dbReference type="Gene3D" id="1.10.357.10">
    <property type="entry name" value="Tetracycline Repressor, domain 2"/>
    <property type="match status" value="1"/>
</dbReference>
<dbReference type="SUPFAM" id="SSF48498">
    <property type="entry name" value="Tetracyclin repressor-like, C-terminal domain"/>
    <property type="match status" value="1"/>
</dbReference>
<keyword evidence="8" id="KW-1185">Reference proteome</keyword>
<keyword evidence="3" id="KW-0804">Transcription</keyword>
<dbReference type="PROSITE" id="PS50977">
    <property type="entry name" value="HTH_TETR_2"/>
    <property type="match status" value="1"/>
</dbReference>
<dbReference type="AlphaFoldDB" id="A0A6H9Z3Q2"/>
<sequence length="252" mass="28176">MATVDQGQDAEIPAPPWRKRRRSTPAKAKQPLSQDLIVDTALRILDAEGLDAVSMRRVAQELDTGPASLYAHVSNKEELLELLLDRVSGEMRLPEPDPERWREQIKEVAHEIHRVLSAHADIARVPLGMIPTGPNALRINERVMTIMLAGGVPPRIAAWAVDRFYLYINSDAYEGSIHVTKQRASGLEPAEYIARFLGQVREYFTSLPADRFPVTVRHAPELMSGDGGERFEFGLELMIRGLESYVEGSKEA</sequence>
<dbReference type="InterPro" id="IPR036271">
    <property type="entry name" value="Tet_transcr_reg_TetR-rel_C_sf"/>
</dbReference>
<dbReference type="PANTHER" id="PTHR30055:SF151">
    <property type="entry name" value="TRANSCRIPTIONAL REGULATORY PROTEIN"/>
    <property type="match status" value="1"/>
</dbReference>
<dbReference type="PANTHER" id="PTHR30055">
    <property type="entry name" value="HTH-TYPE TRANSCRIPTIONAL REGULATOR RUTR"/>
    <property type="match status" value="1"/>
</dbReference>
<dbReference type="RefSeq" id="WP_151560210.1">
    <property type="nucleotide sequence ID" value="NZ_WBMT01000005.1"/>
</dbReference>
<dbReference type="PRINTS" id="PR00455">
    <property type="entry name" value="HTHTETR"/>
</dbReference>